<evidence type="ECO:0000313" key="2">
    <source>
        <dbReference type="EMBL" id="KAL3822004.1"/>
    </source>
</evidence>
<gene>
    <name evidence="2" type="ORF">ACHAXA_002990</name>
</gene>
<feature type="compositionally biased region" description="Low complexity" evidence="1">
    <location>
        <begin position="19"/>
        <end position="34"/>
    </location>
</feature>
<comment type="caution">
    <text evidence="2">The sequence shown here is derived from an EMBL/GenBank/DDBJ whole genome shotgun (WGS) entry which is preliminary data.</text>
</comment>
<evidence type="ECO:0000313" key="3">
    <source>
        <dbReference type="Proteomes" id="UP001530377"/>
    </source>
</evidence>
<sequence length="155" mass="16516">MTMRCRSLNGTGGRGGDGTMDVTRGIGESTSEGEAGGEAVVVVGLDIDRDRIDIDVDAIAPCVVDDNDDAYGGGTDGTLDIDGVVDTKGPRRAAKWGVNEIEDKEKEEMDMEREQEDADSSGREFDGSANKVDGEGFEGYEYANCSPARFQALHK</sequence>
<feature type="region of interest" description="Disordered" evidence="1">
    <location>
        <begin position="99"/>
        <end position="138"/>
    </location>
</feature>
<reference evidence="2 3" key="1">
    <citation type="submission" date="2024-10" db="EMBL/GenBank/DDBJ databases">
        <title>Updated reference genomes for cyclostephanoid diatoms.</title>
        <authorList>
            <person name="Roberts W.R."/>
            <person name="Alverson A.J."/>
        </authorList>
    </citation>
    <scope>NUCLEOTIDE SEQUENCE [LARGE SCALE GENOMIC DNA]</scope>
    <source>
        <strain evidence="2 3">AJA228-03</strain>
    </source>
</reference>
<dbReference type="Proteomes" id="UP001530377">
    <property type="component" value="Unassembled WGS sequence"/>
</dbReference>
<protein>
    <submittedName>
        <fullName evidence="2">Uncharacterized protein</fullName>
    </submittedName>
</protein>
<proteinExistence type="predicted"/>
<organism evidence="2 3">
    <name type="scientific">Cyclostephanos tholiformis</name>
    <dbReference type="NCBI Taxonomy" id="382380"/>
    <lineage>
        <taxon>Eukaryota</taxon>
        <taxon>Sar</taxon>
        <taxon>Stramenopiles</taxon>
        <taxon>Ochrophyta</taxon>
        <taxon>Bacillariophyta</taxon>
        <taxon>Coscinodiscophyceae</taxon>
        <taxon>Thalassiosirophycidae</taxon>
        <taxon>Stephanodiscales</taxon>
        <taxon>Stephanodiscaceae</taxon>
        <taxon>Cyclostephanos</taxon>
    </lineage>
</organism>
<evidence type="ECO:0000256" key="1">
    <source>
        <dbReference type="SAM" id="MobiDB-lite"/>
    </source>
</evidence>
<name>A0ABD3SBU7_9STRA</name>
<dbReference type="EMBL" id="JALLPB020000077">
    <property type="protein sequence ID" value="KAL3822004.1"/>
    <property type="molecule type" value="Genomic_DNA"/>
</dbReference>
<feature type="compositionally biased region" description="Acidic residues" evidence="1">
    <location>
        <begin position="108"/>
        <end position="119"/>
    </location>
</feature>
<keyword evidence="3" id="KW-1185">Reference proteome</keyword>
<accession>A0ABD3SBU7</accession>
<feature type="region of interest" description="Disordered" evidence="1">
    <location>
        <begin position="1"/>
        <end position="34"/>
    </location>
</feature>
<dbReference type="AlphaFoldDB" id="A0ABD3SBU7"/>